<dbReference type="UniPathway" id="UPA00251">
    <property type="reaction ID" value="UER00320"/>
</dbReference>
<evidence type="ECO:0000256" key="1">
    <source>
        <dbReference type="ARBA" id="ARBA00004772"/>
    </source>
</evidence>
<evidence type="ECO:0000256" key="5">
    <source>
        <dbReference type="ARBA" id="ARBA00023244"/>
    </source>
</evidence>
<dbReference type="InterPro" id="IPR036108">
    <property type="entry name" value="4pyrrol_syn_uPrphyn_synt_sf"/>
</dbReference>
<dbReference type="InterPro" id="IPR003754">
    <property type="entry name" value="4pyrrol_synth_uPrphyn_synth"/>
</dbReference>
<keyword evidence="4 9" id="KW-0456">Lyase</keyword>
<dbReference type="EMBL" id="VBOS01000382">
    <property type="protein sequence ID" value="TMQ51262.1"/>
    <property type="molecule type" value="Genomic_DNA"/>
</dbReference>
<dbReference type="EC" id="4.2.1.75" evidence="3 9"/>
<name>A0A538SIR0_UNCEI</name>
<comment type="pathway">
    <text evidence="1 9">Porphyrin-containing compound metabolism; protoporphyrin-IX biosynthesis; coproporphyrinogen-III from 5-aminolevulinate: step 3/4.</text>
</comment>
<evidence type="ECO:0000256" key="8">
    <source>
        <dbReference type="ARBA" id="ARBA00048617"/>
    </source>
</evidence>
<reference evidence="11 12" key="1">
    <citation type="journal article" date="2019" name="Nat. Microbiol.">
        <title>Mediterranean grassland soil C-N compound turnover is dependent on rainfall and depth, and is mediated by genomically divergent microorganisms.</title>
        <authorList>
            <person name="Diamond S."/>
            <person name="Andeer P.F."/>
            <person name="Li Z."/>
            <person name="Crits-Christoph A."/>
            <person name="Burstein D."/>
            <person name="Anantharaman K."/>
            <person name="Lane K.R."/>
            <person name="Thomas B.C."/>
            <person name="Pan C."/>
            <person name="Northen T.R."/>
            <person name="Banfield J.F."/>
        </authorList>
    </citation>
    <scope>NUCLEOTIDE SEQUENCE [LARGE SCALE GENOMIC DNA]</scope>
    <source>
        <strain evidence="11">WS_2</strain>
    </source>
</reference>
<evidence type="ECO:0000256" key="2">
    <source>
        <dbReference type="ARBA" id="ARBA00008133"/>
    </source>
</evidence>
<dbReference type="Pfam" id="PF02602">
    <property type="entry name" value="HEM4"/>
    <property type="match status" value="1"/>
</dbReference>
<evidence type="ECO:0000256" key="4">
    <source>
        <dbReference type="ARBA" id="ARBA00023239"/>
    </source>
</evidence>
<dbReference type="GO" id="GO:0006780">
    <property type="term" value="P:uroporphyrinogen III biosynthetic process"/>
    <property type="evidence" value="ECO:0007669"/>
    <property type="project" value="UniProtKB-UniRule"/>
</dbReference>
<accession>A0A538SIR0</accession>
<dbReference type="SUPFAM" id="SSF69618">
    <property type="entry name" value="HemD-like"/>
    <property type="match status" value="1"/>
</dbReference>
<sequence length="278" mass="28604">MNARQVRRAPGVASGGTPAARFRVAVTRDEPSDGDLSRALRDAGLEPVLCPAVVTLPPRDAAPLARASRALESFDWLIAASARAVAALMSARAGEPLPAALRAAGVGAATATALERAGARAILTALEPGAAALELRLREADVWPGRRVLLPRAEEGRPDIALALRELGARVDEVVAYRTVARPAADIAREWQAARADAAIVASPSAAEALVRALGARALEDLAVVAIGRTTAGRLETLGVLCDVSPDAGFVPAAACVREALLRLETRAARGHGAGGSR</sequence>
<evidence type="ECO:0000313" key="11">
    <source>
        <dbReference type="EMBL" id="TMQ51262.1"/>
    </source>
</evidence>
<evidence type="ECO:0000256" key="6">
    <source>
        <dbReference type="ARBA" id="ARBA00037589"/>
    </source>
</evidence>
<comment type="catalytic activity">
    <reaction evidence="8 9">
        <text>hydroxymethylbilane = uroporphyrinogen III + H2O</text>
        <dbReference type="Rhea" id="RHEA:18965"/>
        <dbReference type="ChEBI" id="CHEBI:15377"/>
        <dbReference type="ChEBI" id="CHEBI:57308"/>
        <dbReference type="ChEBI" id="CHEBI:57845"/>
        <dbReference type="EC" id="4.2.1.75"/>
    </reaction>
</comment>
<gene>
    <name evidence="11" type="ORF">E6K72_10655</name>
</gene>
<dbReference type="Gene3D" id="3.40.50.10090">
    <property type="match status" value="2"/>
</dbReference>
<dbReference type="Proteomes" id="UP000317716">
    <property type="component" value="Unassembled WGS sequence"/>
</dbReference>
<dbReference type="GO" id="GO:0004852">
    <property type="term" value="F:uroporphyrinogen-III synthase activity"/>
    <property type="evidence" value="ECO:0007669"/>
    <property type="project" value="UniProtKB-UniRule"/>
</dbReference>
<dbReference type="PANTHER" id="PTHR38042:SF1">
    <property type="entry name" value="UROPORPHYRINOGEN-III SYNTHASE, CHLOROPLASTIC"/>
    <property type="match status" value="1"/>
</dbReference>
<keyword evidence="5 9" id="KW-0627">Porphyrin biosynthesis</keyword>
<evidence type="ECO:0000256" key="7">
    <source>
        <dbReference type="ARBA" id="ARBA00040167"/>
    </source>
</evidence>
<proteinExistence type="inferred from homology"/>
<dbReference type="InterPro" id="IPR039793">
    <property type="entry name" value="UROS/Hem4"/>
</dbReference>
<evidence type="ECO:0000256" key="9">
    <source>
        <dbReference type="RuleBase" id="RU366031"/>
    </source>
</evidence>
<organism evidence="11 12">
    <name type="scientific">Eiseniibacteriota bacterium</name>
    <dbReference type="NCBI Taxonomy" id="2212470"/>
    <lineage>
        <taxon>Bacteria</taxon>
        <taxon>Candidatus Eiseniibacteriota</taxon>
    </lineage>
</organism>
<evidence type="ECO:0000313" key="12">
    <source>
        <dbReference type="Proteomes" id="UP000317716"/>
    </source>
</evidence>
<comment type="function">
    <text evidence="6 9">Catalyzes cyclization of the linear tetrapyrrole, hydroxymethylbilane, to the macrocyclic uroporphyrinogen III.</text>
</comment>
<evidence type="ECO:0000259" key="10">
    <source>
        <dbReference type="Pfam" id="PF02602"/>
    </source>
</evidence>
<dbReference type="AlphaFoldDB" id="A0A538SIR0"/>
<comment type="similarity">
    <text evidence="2 9">Belongs to the uroporphyrinogen-III synthase family.</text>
</comment>
<feature type="domain" description="Tetrapyrrole biosynthesis uroporphyrinogen III synthase" evidence="10">
    <location>
        <begin position="35"/>
        <end position="246"/>
    </location>
</feature>
<dbReference type="PANTHER" id="PTHR38042">
    <property type="entry name" value="UROPORPHYRINOGEN-III SYNTHASE, CHLOROPLASTIC"/>
    <property type="match status" value="1"/>
</dbReference>
<comment type="caution">
    <text evidence="11">The sequence shown here is derived from an EMBL/GenBank/DDBJ whole genome shotgun (WGS) entry which is preliminary data.</text>
</comment>
<dbReference type="GO" id="GO:0006782">
    <property type="term" value="P:protoporphyrinogen IX biosynthetic process"/>
    <property type="evidence" value="ECO:0007669"/>
    <property type="project" value="UniProtKB-UniRule"/>
</dbReference>
<dbReference type="CDD" id="cd06578">
    <property type="entry name" value="HemD"/>
    <property type="match status" value="1"/>
</dbReference>
<evidence type="ECO:0000256" key="3">
    <source>
        <dbReference type="ARBA" id="ARBA00013109"/>
    </source>
</evidence>
<protein>
    <recommendedName>
        <fullName evidence="7 9">Uroporphyrinogen-III synthase</fullName>
        <ecNumber evidence="3 9">4.2.1.75</ecNumber>
    </recommendedName>
</protein>